<evidence type="ECO:0000259" key="3">
    <source>
        <dbReference type="SMART" id="SM01119"/>
    </source>
</evidence>
<dbReference type="InterPro" id="IPR042208">
    <property type="entry name" value="D-ser_dehydrat-like_sf"/>
</dbReference>
<keyword evidence="5" id="KW-1185">Reference proteome</keyword>
<feature type="domain" description="D-serine dehydratase-like" evidence="3">
    <location>
        <begin position="279"/>
        <end position="374"/>
    </location>
</feature>
<gene>
    <name evidence="4" type="ORF">PLANPX_2464</name>
</gene>
<dbReference type="PANTHER" id="PTHR28004">
    <property type="entry name" value="ZGC:162816-RELATED"/>
    <property type="match status" value="1"/>
</dbReference>
<dbReference type="EMBL" id="AP021861">
    <property type="protein sequence ID" value="BBO32852.1"/>
    <property type="molecule type" value="Genomic_DNA"/>
</dbReference>
<dbReference type="AlphaFoldDB" id="A0A5K7XAB8"/>
<dbReference type="InterPro" id="IPR001608">
    <property type="entry name" value="Ala_racemase_N"/>
</dbReference>
<dbReference type="InterPro" id="IPR029066">
    <property type="entry name" value="PLP-binding_barrel"/>
</dbReference>
<comment type="similarity">
    <text evidence="1">Belongs to the DSD1 family.</text>
</comment>
<dbReference type="KEGG" id="lpav:PLANPX_2464"/>
<accession>A0A5K7XAB8</accession>
<organism evidence="4 5">
    <name type="scientific">Lacipirellula parvula</name>
    <dbReference type="NCBI Taxonomy" id="2650471"/>
    <lineage>
        <taxon>Bacteria</taxon>
        <taxon>Pseudomonadati</taxon>
        <taxon>Planctomycetota</taxon>
        <taxon>Planctomycetia</taxon>
        <taxon>Pirellulales</taxon>
        <taxon>Lacipirellulaceae</taxon>
        <taxon>Lacipirellula</taxon>
    </lineage>
</organism>
<sequence length="391" mass="41147">MSAQISGIAANTASKTTELRALDRLQSVRDDARLATPCLAIDGALVERNIERMATYCASHGLALRPHTKTHKSQRIAQLQLDAGAVGLTVAKPGEARVMAPLGAPILIAYPPITPASLRAIGELAERGDVLVAADSAEAIERLAAAAPGRGRRVGVLVDADVGMHRTGASNPEQCVMLAQLIAASDKLRFDGLFCYPGHIWVKPAEQAAPLQTAGEFVQACIGALAAIGMTPRIVSAGSTPTAFNSHLMPGVTEIRPGTYVFNDMNTVRGGFCGLHDCAVRMIATVVSTAVPGQVVIDAGAKALAADRCIPAPTSGHGFVVEYPEAVVTALSEEHGQIDVSRCERTPRVGERVSVIPNHVCPTINLTDSAWWFDSEGSLQELTIDARGMVR</sequence>
<dbReference type="SUPFAM" id="SSF51419">
    <property type="entry name" value="PLP-binding barrel"/>
    <property type="match status" value="1"/>
</dbReference>
<dbReference type="InterPro" id="IPR051466">
    <property type="entry name" value="D-amino_acid_metab_enzyme"/>
</dbReference>
<evidence type="ECO:0000256" key="1">
    <source>
        <dbReference type="ARBA" id="ARBA00005323"/>
    </source>
</evidence>
<dbReference type="Pfam" id="PF14031">
    <property type="entry name" value="D-ser_dehydrat"/>
    <property type="match status" value="1"/>
</dbReference>
<name>A0A5K7XAB8_9BACT</name>
<dbReference type="Gene3D" id="2.40.37.20">
    <property type="entry name" value="D-serine dehydratase-like domain"/>
    <property type="match status" value="1"/>
</dbReference>
<dbReference type="PANTHER" id="PTHR28004:SF2">
    <property type="entry name" value="D-SERINE DEHYDRATASE"/>
    <property type="match status" value="1"/>
</dbReference>
<evidence type="ECO:0000313" key="5">
    <source>
        <dbReference type="Proteomes" id="UP000326837"/>
    </source>
</evidence>
<dbReference type="GO" id="GO:0008721">
    <property type="term" value="F:D-serine ammonia-lyase activity"/>
    <property type="evidence" value="ECO:0007669"/>
    <property type="project" value="TreeGrafter"/>
</dbReference>
<dbReference type="Proteomes" id="UP000326837">
    <property type="component" value="Chromosome"/>
</dbReference>
<dbReference type="SMART" id="SM01119">
    <property type="entry name" value="D-ser_dehydrat"/>
    <property type="match status" value="1"/>
</dbReference>
<evidence type="ECO:0000256" key="2">
    <source>
        <dbReference type="ARBA" id="ARBA00023239"/>
    </source>
</evidence>
<dbReference type="Pfam" id="PF01168">
    <property type="entry name" value="Ala_racemase_N"/>
    <property type="match status" value="1"/>
</dbReference>
<reference evidence="5" key="1">
    <citation type="submission" date="2019-10" db="EMBL/GenBank/DDBJ databases">
        <title>Lacipirellula parvula gen. nov., sp. nov., representing a lineage of planctomycetes widespread in freshwater anoxic habitats, and description of the family Lacipirellulaceae.</title>
        <authorList>
            <person name="Dedysh S.N."/>
            <person name="Kulichevskaya I.S."/>
            <person name="Beletsky A.V."/>
            <person name="Rakitin A.L."/>
            <person name="Mardanov A.V."/>
            <person name="Ivanova A.A."/>
            <person name="Saltykova V.X."/>
            <person name="Rijpstra W.I.C."/>
            <person name="Sinninghe Damste J.S."/>
            <person name="Ravin N.V."/>
        </authorList>
    </citation>
    <scope>NUCLEOTIDE SEQUENCE [LARGE SCALE GENOMIC DNA]</scope>
    <source>
        <strain evidence="5">PX69</strain>
    </source>
</reference>
<dbReference type="Gene3D" id="3.20.20.10">
    <property type="entry name" value="Alanine racemase"/>
    <property type="match status" value="1"/>
</dbReference>
<protein>
    <submittedName>
        <fullName evidence="4">Low-specificity D-threonine aldolase</fullName>
    </submittedName>
</protein>
<dbReference type="InterPro" id="IPR026956">
    <property type="entry name" value="D-ser_dehydrat-like_dom"/>
</dbReference>
<keyword evidence="2" id="KW-0456">Lyase</keyword>
<dbReference type="GO" id="GO:0036088">
    <property type="term" value="P:D-serine catabolic process"/>
    <property type="evidence" value="ECO:0007669"/>
    <property type="project" value="TreeGrafter"/>
</dbReference>
<proteinExistence type="inferred from homology"/>
<evidence type="ECO:0000313" key="4">
    <source>
        <dbReference type="EMBL" id="BBO32852.1"/>
    </source>
</evidence>